<dbReference type="SUPFAM" id="SSF51735">
    <property type="entry name" value="NAD(P)-binding Rossmann-fold domains"/>
    <property type="match status" value="2"/>
</dbReference>
<proteinExistence type="inferred from homology"/>
<dbReference type="RefSeq" id="WP_167218225.1">
    <property type="nucleotide sequence ID" value="NZ_CP050063.1"/>
</dbReference>
<feature type="transmembrane region" description="Helical" evidence="2">
    <location>
        <begin position="17"/>
        <end position="37"/>
    </location>
</feature>
<evidence type="ECO:0000313" key="5">
    <source>
        <dbReference type="Proteomes" id="UP000501802"/>
    </source>
</evidence>
<dbReference type="InterPro" id="IPR036291">
    <property type="entry name" value="NAD(P)-bd_dom_sf"/>
</dbReference>
<keyword evidence="2" id="KW-0472">Membrane</keyword>
<dbReference type="InterPro" id="IPR003869">
    <property type="entry name" value="Polysac_CapD-like"/>
</dbReference>
<evidence type="ECO:0000256" key="2">
    <source>
        <dbReference type="SAM" id="Phobius"/>
    </source>
</evidence>
<dbReference type="EMBL" id="CP050063">
    <property type="protein sequence ID" value="QIP17400.1"/>
    <property type="molecule type" value="Genomic_DNA"/>
</dbReference>
<feature type="domain" description="Polysaccharide biosynthesis protein CapD-like" evidence="3">
    <location>
        <begin position="293"/>
        <end position="579"/>
    </location>
</feature>
<protein>
    <submittedName>
        <fullName evidence="4">Polysaccharide biosynthesis protein</fullName>
    </submittedName>
</protein>
<comment type="similarity">
    <text evidence="1">Belongs to the polysaccharide synthase family.</text>
</comment>
<feature type="transmembrane region" description="Helical" evidence="2">
    <location>
        <begin position="155"/>
        <end position="171"/>
    </location>
</feature>
<gene>
    <name evidence="4" type="ORF">G8759_34560</name>
</gene>
<dbReference type="InterPro" id="IPR051203">
    <property type="entry name" value="Polysaccharide_Synthase-Rel"/>
</dbReference>
<dbReference type="CDD" id="cd05237">
    <property type="entry name" value="UDP_invert_4-6DH_SDR_e"/>
    <property type="match status" value="1"/>
</dbReference>
<keyword evidence="2" id="KW-0812">Transmembrane</keyword>
<dbReference type="Proteomes" id="UP000501802">
    <property type="component" value="Chromosome"/>
</dbReference>
<keyword evidence="2" id="KW-1133">Transmembrane helix</keyword>
<dbReference type="Gene3D" id="3.40.50.720">
    <property type="entry name" value="NAD(P)-binding Rossmann-like Domain"/>
    <property type="match status" value="2"/>
</dbReference>
<dbReference type="AlphaFoldDB" id="A0A6G9AYA7"/>
<dbReference type="Pfam" id="PF13727">
    <property type="entry name" value="CoA_binding_3"/>
    <property type="match status" value="1"/>
</dbReference>
<feature type="transmembrane region" description="Helical" evidence="2">
    <location>
        <begin position="113"/>
        <end position="135"/>
    </location>
</feature>
<dbReference type="PANTHER" id="PTHR43318">
    <property type="entry name" value="UDP-N-ACETYLGLUCOSAMINE 4,6-DEHYDRATASE"/>
    <property type="match status" value="1"/>
</dbReference>
<feature type="transmembrane region" description="Helical" evidence="2">
    <location>
        <begin position="49"/>
        <end position="67"/>
    </location>
</feature>
<sequence>MKQLLSAKVATRFAPRLVVLLVDLTITVLSFICAWALRFNFAIEPANWHWNHFWGLLFCRFLLFLWIRPFAGVIRHTGIEDVQLIGQAVTLSSLLAGLGSYSLKVIYSDPKLYIPASILVIDYFISIVLLVTIRFTTKYLYQLLITRPISKSRPVLIYGAGVMGIHTKGILQRNPDYRILGFIDDNPAKVQKTVQGVPVFNPIQAATLFLRTTNSPEVILAINNLPANRRNEIANFLLRYQVVAKMVPSTQNWINGRLSTRQIRDVQIEDLLGRPAIQLNNDAIGKQIRGQVVLVTGAAGSIGSELAHQLVAHSPRELILLDQSESGLYNLVFKLRKEPGNSIQGLAIRSQIADVTDAGRMRKLFERYQPAFVFHAAAYKHVPLMEEHPYEAIKVNIVGTKIIADLAVAFNVRKFVMVSTDKAVNPTNVMGATKRFAELYVQSLNASSSTHFITTRFGNVLGSSGSVVPMFKHQIESGGPVTVTHPDITRYFMTIPEACQLVLEAAAMGSGGEVFVFDMGQPVRIADLAFQMIRLSGYEVNKDIELHFTGLRPGEKLYEELLSASEDCLPTHHPKIKIARLQPLDSALLQKSMACLAVALRDADDMTLVGILKELIPEYISNNSPFSKLDESGLKVNST</sequence>
<feature type="transmembrane region" description="Helical" evidence="2">
    <location>
        <begin position="88"/>
        <end position="107"/>
    </location>
</feature>
<dbReference type="PANTHER" id="PTHR43318:SF1">
    <property type="entry name" value="POLYSACCHARIDE BIOSYNTHESIS PROTEIN EPSC-RELATED"/>
    <property type="match status" value="1"/>
</dbReference>
<evidence type="ECO:0000313" key="4">
    <source>
        <dbReference type="EMBL" id="QIP17400.1"/>
    </source>
</evidence>
<reference evidence="4 5" key="1">
    <citation type="submission" date="2020-03" db="EMBL/GenBank/DDBJ databases">
        <authorList>
            <person name="Kim M.K."/>
        </authorList>
    </citation>
    <scope>NUCLEOTIDE SEQUENCE [LARGE SCALE GENOMIC DNA]</scope>
    <source>
        <strain evidence="4 5">BT328</strain>
    </source>
</reference>
<organism evidence="4 5">
    <name type="scientific">Spirosoma aureum</name>
    <dbReference type="NCBI Taxonomy" id="2692134"/>
    <lineage>
        <taxon>Bacteria</taxon>
        <taxon>Pseudomonadati</taxon>
        <taxon>Bacteroidota</taxon>
        <taxon>Cytophagia</taxon>
        <taxon>Cytophagales</taxon>
        <taxon>Cytophagaceae</taxon>
        <taxon>Spirosoma</taxon>
    </lineage>
</organism>
<name>A0A6G9AYA7_9BACT</name>
<evidence type="ECO:0000259" key="3">
    <source>
        <dbReference type="Pfam" id="PF02719"/>
    </source>
</evidence>
<dbReference type="Pfam" id="PF02719">
    <property type="entry name" value="Polysacc_synt_2"/>
    <property type="match status" value="1"/>
</dbReference>
<dbReference type="KEGG" id="spib:G8759_34560"/>
<keyword evidence="5" id="KW-1185">Reference proteome</keyword>
<accession>A0A6G9AYA7</accession>
<evidence type="ECO:0000256" key="1">
    <source>
        <dbReference type="ARBA" id="ARBA00007430"/>
    </source>
</evidence>